<dbReference type="Pfam" id="PF04024">
    <property type="entry name" value="PspC"/>
    <property type="match status" value="1"/>
</dbReference>
<proteinExistence type="predicted"/>
<gene>
    <name evidence="4" type="ORF">GP473_00355</name>
</gene>
<evidence type="ECO:0000256" key="1">
    <source>
        <dbReference type="SAM" id="MobiDB-lite"/>
    </source>
</evidence>
<reference evidence="4 5" key="1">
    <citation type="submission" date="2019-12" db="EMBL/GenBank/DDBJ databases">
        <title>Corynebacterium sp. nov., isolated from feces of the Anser Albifrons in China.</title>
        <authorList>
            <person name="Liu Q."/>
        </authorList>
    </citation>
    <scope>NUCLEOTIDE SEQUENCE [LARGE SCALE GENOMIC DNA]</scope>
    <source>
        <strain evidence="4 5">23H37-10</strain>
    </source>
</reference>
<sequence>MLHDIWRTRPVRLPSKQNSGAWFAGVAEGIAVRYQVSVILIRLFFAALLLFGGFGVLLYAVLILILPRYSVPLCPAEAIVKGGGDKRLSHDITVGWVVGFLVTIGLIAAVNSFDAEDGAVLLVLALVVFLLHQRTPQPPGNFYASAFTYDTAHETLSAESASPVSSSDAPNDGGRVASDKKVTPSADGDFYTVAEGWESHEAAPKPTPNWDPLGTTLVDWTQPNPAQAGEASNGPAETPERTDTRGGVYRPKPRTGRVMRAFSGMVGATVALIVVIALAITFLLGFTPFTTNDDAGSSSFNALDSHMNRVVSVENGSHEYRLLATNSRLDFVNPGQSKTRSGDIDGVVITVTAVLSNVDVWIPATTKGASYTVDVECPRMIGSRDNCSSADTYTVKGNAPLTENTKRGRTSATLPHVTLRVKATGSIVTIHQR</sequence>
<accession>A0A7G7YLI7</accession>
<keyword evidence="2" id="KW-1133">Transmembrane helix</keyword>
<feature type="transmembrane region" description="Helical" evidence="2">
    <location>
        <begin position="43"/>
        <end position="67"/>
    </location>
</feature>
<feature type="region of interest" description="Disordered" evidence="1">
    <location>
        <begin position="201"/>
        <end position="252"/>
    </location>
</feature>
<feature type="region of interest" description="Disordered" evidence="1">
    <location>
        <begin position="158"/>
        <end position="183"/>
    </location>
</feature>
<keyword evidence="5" id="KW-1185">Reference proteome</keyword>
<dbReference type="KEGG" id="cans:GP473_00355"/>
<dbReference type="EMBL" id="CP046883">
    <property type="protein sequence ID" value="QNH95357.1"/>
    <property type="molecule type" value="Genomic_DNA"/>
</dbReference>
<evidence type="ECO:0000256" key="2">
    <source>
        <dbReference type="SAM" id="Phobius"/>
    </source>
</evidence>
<feature type="transmembrane region" description="Helical" evidence="2">
    <location>
        <begin position="88"/>
        <end position="109"/>
    </location>
</feature>
<keyword evidence="2" id="KW-0812">Transmembrane</keyword>
<evidence type="ECO:0000313" key="5">
    <source>
        <dbReference type="Proteomes" id="UP000515275"/>
    </source>
</evidence>
<feature type="domain" description="Phage shock protein PspC N-terminal" evidence="3">
    <location>
        <begin position="17"/>
        <end position="68"/>
    </location>
</feature>
<name>A0A7G7YLI7_9CORY</name>
<dbReference type="AlphaFoldDB" id="A0A7G7YLI7"/>
<keyword evidence="2" id="KW-0472">Membrane</keyword>
<evidence type="ECO:0000313" key="4">
    <source>
        <dbReference type="EMBL" id="QNH95357.1"/>
    </source>
</evidence>
<protein>
    <submittedName>
        <fullName evidence="4">PspC domain-containing protein</fullName>
    </submittedName>
</protein>
<dbReference type="InterPro" id="IPR007168">
    <property type="entry name" value="Phageshock_PspC_N"/>
</dbReference>
<feature type="compositionally biased region" description="Low complexity" evidence="1">
    <location>
        <begin position="158"/>
        <end position="169"/>
    </location>
</feature>
<evidence type="ECO:0000259" key="3">
    <source>
        <dbReference type="Pfam" id="PF04024"/>
    </source>
</evidence>
<feature type="transmembrane region" description="Helical" evidence="2">
    <location>
        <begin position="262"/>
        <end position="286"/>
    </location>
</feature>
<dbReference type="Proteomes" id="UP000515275">
    <property type="component" value="Chromosome"/>
</dbReference>
<organism evidence="4 5">
    <name type="scientific">Corynebacterium anserum</name>
    <dbReference type="NCBI Taxonomy" id="2684406"/>
    <lineage>
        <taxon>Bacteria</taxon>
        <taxon>Bacillati</taxon>
        <taxon>Actinomycetota</taxon>
        <taxon>Actinomycetes</taxon>
        <taxon>Mycobacteriales</taxon>
        <taxon>Corynebacteriaceae</taxon>
        <taxon>Corynebacterium</taxon>
    </lineage>
</organism>